<dbReference type="InterPro" id="IPR026960">
    <property type="entry name" value="RVT-Znf"/>
</dbReference>
<dbReference type="GO" id="GO:0003964">
    <property type="term" value="F:RNA-directed DNA polymerase activity"/>
    <property type="evidence" value="ECO:0007669"/>
    <property type="project" value="UniProtKB-KW"/>
</dbReference>
<evidence type="ECO:0000313" key="2">
    <source>
        <dbReference type="EMBL" id="PWA64923.1"/>
    </source>
</evidence>
<evidence type="ECO:0000313" key="3">
    <source>
        <dbReference type="Proteomes" id="UP000245207"/>
    </source>
</evidence>
<organism evidence="2 3">
    <name type="scientific">Artemisia annua</name>
    <name type="common">Sweet wormwood</name>
    <dbReference type="NCBI Taxonomy" id="35608"/>
    <lineage>
        <taxon>Eukaryota</taxon>
        <taxon>Viridiplantae</taxon>
        <taxon>Streptophyta</taxon>
        <taxon>Embryophyta</taxon>
        <taxon>Tracheophyta</taxon>
        <taxon>Spermatophyta</taxon>
        <taxon>Magnoliopsida</taxon>
        <taxon>eudicotyledons</taxon>
        <taxon>Gunneridae</taxon>
        <taxon>Pentapetalae</taxon>
        <taxon>asterids</taxon>
        <taxon>campanulids</taxon>
        <taxon>Asterales</taxon>
        <taxon>Asteraceae</taxon>
        <taxon>Asteroideae</taxon>
        <taxon>Anthemideae</taxon>
        <taxon>Artemisiinae</taxon>
        <taxon>Artemisia</taxon>
    </lineage>
</organism>
<dbReference type="AlphaFoldDB" id="A0A2U1MUI3"/>
<protein>
    <submittedName>
        <fullName evidence="2">RNA-directed DNA polymerase, eukaryota, Reverse transcriptase zinc-binding domain protein</fullName>
    </submittedName>
</protein>
<proteinExistence type="predicted"/>
<evidence type="ECO:0000259" key="1">
    <source>
        <dbReference type="Pfam" id="PF13966"/>
    </source>
</evidence>
<dbReference type="OrthoDB" id="1436421at2759"/>
<gene>
    <name evidence="2" type="ORF">CTI12_AA337140</name>
</gene>
<feature type="domain" description="Reverse transcriptase zinc-binding" evidence="1">
    <location>
        <begin position="57"/>
        <end position="120"/>
    </location>
</feature>
<keyword evidence="3" id="KW-1185">Reference proteome</keyword>
<accession>A0A2U1MUI3</accession>
<name>A0A2U1MUI3_ARTAN</name>
<sequence length="228" mass="26085">MVSSGESHSWSYRGLLISGQSRDGWKWNLDRSNKFIVKRLSFLIDDKLLAPCALGRNRSWNNWIPNKVNVAIWRAATNRLPTMACLSSRGVAVSSSVCPLCESAQECIEHTLCECPLVRSICLKCWAWWNIPPPPQLTIKDVIFRSLIPSNCKGVGKALQGVFYTLMWSIWKWRNKVVHSHPDLKSAARHEDIFPQVQSLSLLWISNRCNTKSFDWKNWVSNPRGVFS</sequence>
<dbReference type="EMBL" id="PKPP01004326">
    <property type="protein sequence ID" value="PWA64923.1"/>
    <property type="molecule type" value="Genomic_DNA"/>
</dbReference>
<dbReference type="Pfam" id="PF13966">
    <property type="entry name" value="zf-RVT"/>
    <property type="match status" value="1"/>
</dbReference>
<keyword evidence="2" id="KW-0695">RNA-directed DNA polymerase</keyword>
<keyword evidence="2" id="KW-0548">Nucleotidyltransferase</keyword>
<dbReference type="Proteomes" id="UP000245207">
    <property type="component" value="Unassembled WGS sequence"/>
</dbReference>
<keyword evidence="2" id="KW-0808">Transferase</keyword>
<reference evidence="2 3" key="1">
    <citation type="journal article" date="2018" name="Mol. Plant">
        <title>The genome of Artemisia annua provides insight into the evolution of Asteraceae family and artemisinin biosynthesis.</title>
        <authorList>
            <person name="Shen Q."/>
            <person name="Zhang L."/>
            <person name="Liao Z."/>
            <person name="Wang S."/>
            <person name="Yan T."/>
            <person name="Shi P."/>
            <person name="Liu M."/>
            <person name="Fu X."/>
            <person name="Pan Q."/>
            <person name="Wang Y."/>
            <person name="Lv Z."/>
            <person name="Lu X."/>
            <person name="Zhang F."/>
            <person name="Jiang W."/>
            <person name="Ma Y."/>
            <person name="Chen M."/>
            <person name="Hao X."/>
            <person name="Li L."/>
            <person name="Tang Y."/>
            <person name="Lv G."/>
            <person name="Zhou Y."/>
            <person name="Sun X."/>
            <person name="Brodelius P.E."/>
            <person name="Rose J.K.C."/>
            <person name="Tang K."/>
        </authorList>
    </citation>
    <scope>NUCLEOTIDE SEQUENCE [LARGE SCALE GENOMIC DNA]</scope>
    <source>
        <strain evidence="3">cv. Huhao1</strain>
        <tissue evidence="2">Leaf</tissue>
    </source>
</reference>
<comment type="caution">
    <text evidence="2">The sequence shown here is derived from an EMBL/GenBank/DDBJ whole genome shotgun (WGS) entry which is preliminary data.</text>
</comment>